<dbReference type="EMBL" id="LT629791">
    <property type="protein sequence ID" value="SDU78598.1"/>
    <property type="molecule type" value="Genomic_DNA"/>
</dbReference>
<dbReference type="Gene3D" id="1.20.5.1930">
    <property type="match status" value="1"/>
</dbReference>
<dbReference type="AlphaFoldDB" id="A0A1H2LD89"/>
<evidence type="ECO:0000256" key="8">
    <source>
        <dbReference type="ARBA" id="ARBA00023136"/>
    </source>
</evidence>
<keyword evidence="12" id="KW-1185">Reference proteome</keyword>
<dbReference type="PANTHER" id="PTHR24421">
    <property type="entry name" value="NITRATE/NITRITE SENSOR PROTEIN NARX-RELATED"/>
    <property type="match status" value="1"/>
</dbReference>
<evidence type="ECO:0000313" key="11">
    <source>
        <dbReference type="EMBL" id="SDU78598.1"/>
    </source>
</evidence>
<dbReference type="InterPro" id="IPR005467">
    <property type="entry name" value="His_kinase_dom"/>
</dbReference>
<dbReference type="InterPro" id="IPR003594">
    <property type="entry name" value="HATPase_dom"/>
</dbReference>
<keyword evidence="4 9" id="KW-0812">Transmembrane</keyword>
<keyword evidence="3" id="KW-0808">Transferase</keyword>
<dbReference type="InterPro" id="IPR011712">
    <property type="entry name" value="Sig_transdc_His_kin_sub3_dim/P"/>
</dbReference>
<dbReference type="SMART" id="SM00387">
    <property type="entry name" value="HATPase_c"/>
    <property type="match status" value="1"/>
</dbReference>
<dbReference type="CDD" id="cd16917">
    <property type="entry name" value="HATPase_UhpB-NarQ-NarX-like"/>
    <property type="match status" value="1"/>
</dbReference>
<dbReference type="SUPFAM" id="SSF55874">
    <property type="entry name" value="ATPase domain of HSP90 chaperone/DNA topoisomerase II/histidine kinase"/>
    <property type="match status" value="1"/>
</dbReference>
<dbReference type="Gene3D" id="3.30.565.10">
    <property type="entry name" value="Histidine kinase-like ATPase, C-terminal domain"/>
    <property type="match status" value="1"/>
</dbReference>
<keyword evidence="8 9" id="KW-0472">Membrane</keyword>
<dbReference type="Proteomes" id="UP000182977">
    <property type="component" value="Chromosome I"/>
</dbReference>
<dbReference type="RefSeq" id="WP_046770753.1">
    <property type="nucleotide sequence ID" value="NZ_LBMC01000032.1"/>
</dbReference>
<dbReference type="STRING" id="419479.SAMN04488563_5819"/>
<keyword evidence="2" id="KW-1003">Cell membrane</keyword>
<evidence type="ECO:0000256" key="2">
    <source>
        <dbReference type="ARBA" id="ARBA00022475"/>
    </source>
</evidence>
<feature type="transmembrane region" description="Helical" evidence="9">
    <location>
        <begin position="190"/>
        <end position="213"/>
    </location>
</feature>
<evidence type="ECO:0000256" key="4">
    <source>
        <dbReference type="ARBA" id="ARBA00022692"/>
    </source>
</evidence>
<dbReference type="GO" id="GO:0005886">
    <property type="term" value="C:plasma membrane"/>
    <property type="evidence" value="ECO:0007669"/>
    <property type="project" value="UniProtKB-SubCell"/>
</dbReference>
<reference evidence="12" key="1">
    <citation type="submission" date="2016-10" db="EMBL/GenBank/DDBJ databases">
        <authorList>
            <person name="Varghese N."/>
            <person name="Submissions S."/>
        </authorList>
    </citation>
    <scope>NUCLEOTIDE SEQUENCE [LARGE SCALE GENOMIC DNA]</scope>
    <source>
        <strain evidence="12">DSM 45079</strain>
    </source>
</reference>
<proteinExistence type="predicted"/>
<sequence length="437" mass="47291">MSDRPRGLGRALARHAALTAVALVLVSGVTMLGIWRYANDEAHRSAEQVSTEIAETVIVALARYEYAPADDEHRRRVMRTLDPYLDSGLVDRVKIWRLDGEVATIVVSDERRIEGETRPVDHELARRLDAGEAVTYRVPLDDEHRFETSRADELVEVFIGFEDALDRPMRLELYVPVDIGGTVRQVAGSLVPLVLGALLLLAAVTLPLTVALARRMHRDAERRQELLRYGLAASDQERRDLARRLHDGVIQDLAGAGLLLDTVTADEPARPTLQRVRGLIAANVRHLRSMLTELTPAGPLPADAAALMHRLAAELGSEQLPISTDAPPGLTLDDDTATLLFRAVRELLRNAVRHSGATHLGVRVRADDADLTATVTDDGAGFDPAQARAAGHIGLAMVEQALVDDGGSLALESSPAGTRAVVRLPVRGAAWPPSATG</sequence>
<keyword evidence="6 9" id="KW-1133">Transmembrane helix</keyword>
<protein>
    <submittedName>
        <fullName evidence="11">Signal transduction histidine kinase</fullName>
    </submittedName>
</protein>
<evidence type="ECO:0000256" key="5">
    <source>
        <dbReference type="ARBA" id="ARBA00022777"/>
    </source>
</evidence>
<accession>A0A1H2LD89</accession>
<dbReference type="Pfam" id="PF02518">
    <property type="entry name" value="HATPase_c"/>
    <property type="match status" value="1"/>
</dbReference>
<feature type="transmembrane region" description="Helical" evidence="9">
    <location>
        <begin position="12"/>
        <end position="35"/>
    </location>
</feature>
<name>A0A1H2LD89_9ACTN</name>
<evidence type="ECO:0000259" key="10">
    <source>
        <dbReference type="PROSITE" id="PS50109"/>
    </source>
</evidence>
<gene>
    <name evidence="11" type="ORF">SAMN04488563_5819</name>
</gene>
<dbReference type="OrthoDB" id="144293at2"/>
<evidence type="ECO:0000256" key="9">
    <source>
        <dbReference type="SAM" id="Phobius"/>
    </source>
</evidence>
<dbReference type="InterPro" id="IPR036890">
    <property type="entry name" value="HATPase_C_sf"/>
</dbReference>
<dbReference type="PANTHER" id="PTHR24421:SF37">
    <property type="entry name" value="SENSOR HISTIDINE KINASE NARS"/>
    <property type="match status" value="1"/>
</dbReference>
<keyword evidence="7" id="KW-0902">Two-component regulatory system</keyword>
<dbReference type="Pfam" id="PF07730">
    <property type="entry name" value="HisKA_3"/>
    <property type="match status" value="1"/>
</dbReference>
<keyword evidence="5 11" id="KW-0418">Kinase</keyword>
<evidence type="ECO:0000256" key="7">
    <source>
        <dbReference type="ARBA" id="ARBA00023012"/>
    </source>
</evidence>
<feature type="domain" description="Histidine kinase" evidence="10">
    <location>
        <begin position="240"/>
        <end position="428"/>
    </location>
</feature>
<comment type="subcellular location">
    <subcellularLocation>
        <location evidence="1">Cell membrane</location>
        <topology evidence="1">Multi-pass membrane protein</topology>
    </subcellularLocation>
</comment>
<dbReference type="GO" id="GO:0046983">
    <property type="term" value="F:protein dimerization activity"/>
    <property type="evidence" value="ECO:0007669"/>
    <property type="project" value="InterPro"/>
</dbReference>
<evidence type="ECO:0000256" key="3">
    <source>
        <dbReference type="ARBA" id="ARBA00022679"/>
    </source>
</evidence>
<dbReference type="InterPro" id="IPR050482">
    <property type="entry name" value="Sensor_HK_TwoCompSys"/>
</dbReference>
<evidence type="ECO:0000313" key="12">
    <source>
        <dbReference type="Proteomes" id="UP000182977"/>
    </source>
</evidence>
<dbReference type="PROSITE" id="PS50109">
    <property type="entry name" value="HIS_KIN"/>
    <property type="match status" value="1"/>
</dbReference>
<evidence type="ECO:0000256" key="1">
    <source>
        <dbReference type="ARBA" id="ARBA00004651"/>
    </source>
</evidence>
<organism evidence="11 12">
    <name type="scientific">Jiangella alkaliphila</name>
    <dbReference type="NCBI Taxonomy" id="419479"/>
    <lineage>
        <taxon>Bacteria</taxon>
        <taxon>Bacillati</taxon>
        <taxon>Actinomycetota</taxon>
        <taxon>Actinomycetes</taxon>
        <taxon>Jiangellales</taxon>
        <taxon>Jiangellaceae</taxon>
        <taxon>Jiangella</taxon>
    </lineage>
</organism>
<evidence type="ECO:0000256" key="6">
    <source>
        <dbReference type="ARBA" id="ARBA00022989"/>
    </source>
</evidence>
<dbReference type="GO" id="GO:0000155">
    <property type="term" value="F:phosphorelay sensor kinase activity"/>
    <property type="evidence" value="ECO:0007669"/>
    <property type="project" value="InterPro"/>
</dbReference>